<dbReference type="Proteomes" id="UP000886998">
    <property type="component" value="Unassembled WGS sequence"/>
</dbReference>
<dbReference type="EMBL" id="BMAV01024528">
    <property type="protein sequence ID" value="GFS33720.1"/>
    <property type="molecule type" value="Genomic_DNA"/>
</dbReference>
<comment type="caution">
    <text evidence="1">The sequence shown here is derived from an EMBL/GenBank/DDBJ whole genome shotgun (WGS) entry which is preliminary data.</text>
</comment>
<protein>
    <submittedName>
        <fullName evidence="1">Uncharacterized protein</fullName>
    </submittedName>
</protein>
<sequence>MPVGALETFKKVMEHREVRIEIQPNFWFGHSAAITVAQHQQSLGCNVDHLRQKVEVRSTSTVQQLESELSVVPVNLSTFGGNRHAETALNLVTTCSNRGRSNAYGTWRPAKISTGT</sequence>
<keyword evidence="2" id="KW-1185">Reference proteome</keyword>
<gene>
    <name evidence="1" type="ORF">TNIN_201761</name>
</gene>
<name>A0A8X6I701_9ARAC</name>
<evidence type="ECO:0000313" key="2">
    <source>
        <dbReference type="Proteomes" id="UP000886998"/>
    </source>
</evidence>
<reference evidence="1" key="1">
    <citation type="submission" date="2020-08" db="EMBL/GenBank/DDBJ databases">
        <title>Multicomponent nature underlies the extraordinary mechanical properties of spider dragline silk.</title>
        <authorList>
            <person name="Kono N."/>
            <person name="Nakamura H."/>
            <person name="Mori M."/>
            <person name="Yoshida Y."/>
            <person name="Ohtoshi R."/>
            <person name="Malay A.D."/>
            <person name="Moran D.A.P."/>
            <person name="Tomita M."/>
            <person name="Numata K."/>
            <person name="Arakawa K."/>
        </authorList>
    </citation>
    <scope>NUCLEOTIDE SEQUENCE</scope>
</reference>
<evidence type="ECO:0000313" key="1">
    <source>
        <dbReference type="EMBL" id="GFS33720.1"/>
    </source>
</evidence>
<dbReference type="AlphaFoldDB" id="A0A8X6I701"/>
<accession>A0A8X6I701</accession>
<organism evidence="1 2">
    <name type="scientific">Trichonephila inaurata madagascariensis</name>
    <dbReference type="NCBI Taxonomy" id="2747483"/>
    <lineage>
        <taxon>Eukaryota</taxon>
        <taxon>Metazoa</taxon>
        <taxon>Ecdysozoa</taxon>
        <taxon>Arthropoda</taxon>
        <taxon>Chelicerata</taxon>
        <taxon>Arachnida</taxon>
        <taxon>Araneae</taxon>
        <taxon>Araneomorphae</taxon>
        <taxon>Entelegynae</taxon>
        <taxon>Araneoidea</taxon>
        <taxon>Nephilidae</taxon>
        <taxon>Trichonephila</taxon>
        <taxon>Trichonephila inaurata</taxon>
    </lineage>
</organism>
<proteinExistence type="predicted"/>